<dbReference type="EMBL" id="HAEE01004061">
    <property type="protein sequence ID" value="SBR24081.1"/>
    <property type="molecule type" value="Transcribed_RNA"/>
</dbReference>
<name>A0A1A8JVN8_NOTKU</name>
<protein>
    <submittedName>
        <fullName evidence="1">Uncharacterized protein</fullName>
    </submittedName>
</protein>
<feature type="non-terminal residue" evidence="1">
    <location>
        <position position="79"/>
    </location>
</feature>
<reference evidence="1" key="2">
    <citation type="submission" date="2016-06" db="EMBL/GenBank/DDBJ databases">
        <title>The genome of a short-lived fish provides insights into sex chromosome evolution and the genetic control of aging.</title>
        <authorList>
            <person name="Reichwald K."/>
            <person name="Felder M."/>
            <person name="Petzold A."/>
            <person name="Koch P."/>
            <person name="Groth M."/>
            <person name="Platzer M."/>
        </authorList>
    </citation>
    <scope>NUCLEOTIDE SEQUENCE</scope>
    <source>
        <tissue evidence="1">Brain</tissue>
    </source>
</reference>
<evidence type="ECO:0000313" key="1">
    <source>
        <dbReference type="EMBL" id="SBR24081.1"/>
    </source>
</evidence>
<reference evidence="1" key="1">
    <citation type="submission" date="2016-05" db="EMBL/GenBank/DDBJ databases">
        <authorList>
            <person name="Lavstsen T."/>
            <person name="Jespersen J.S."/>
        </authorList>
    </citation>
    <scope>NUCLEOTIDE SEQUENCE</scope>
    <source>
        <tissue evidence="1">Brain</tissue>
    </source>
</reference>
<organism evidence="1">
    <name type="scientific">Nothobranchius kuhntae</name>
    <name type="common">Beira killifish</name>
    <dbReference type="NCBI Taxonomy" id="321403"/>
    <lineage>
        <taxon>Eukaryota</taxon>
        <taxon>Metazoa</taxon>
        <taxon>Chordata</taxon>
        <taxon>Craniata</taxon>
        <taxon>Vertebrata</taxon>
        <taxon>Euteleostomi</taxon>
        <taxon>Actinopterygii</taxon>
        <taxon>Neopterygii</taxon>
        <taxon>Teleostei</taxon>
        <taxon>Neoteleostei</taxon>
        <taxon>Acanthomorphata</taxon>
        <taxon>Ovalentaria</taxon>
        <taxon>Atherinomorphae</taxon>
        <taxon>Cyprinodontiformes</taxon>
        <taxon>Nothobranchiidae</taxon>
        <taxon>Nothobranchius</taxon>
    </lineage>
</organism>
<feature type="non-terminal residue" evidence="1">
    <location>
        <position position="1"/>
    </location>
</feature>
<proteinExistence type="predicted"/>
<accession>A0A1A8JVN8</accession>
<sequence length="79" mass="9279">KHFMEKWLVLLRQSRKALGSNLTGAFMKTLYIVHKQEWVTCAFSTLVKKYLVTTDFMWFTSLACHYSAQRKSLGTLLFK</sequence>
<gene>
    <name evidence="1" type="primary">CU856539.4</name>
</gene>
<dbReference type="AlphaFoldDB" id="A0A1A8JVN8"/>